<protein>
    <submittedName>
        <fullName evidence="1">Uncharacterized protein</fullName>
    </submittedName>
</protein>
<accession>A0A0F6HEV6</accession>
<dbReference type="Proteomes" id="UP000006324">
    <property type="component" value="Unassembled WGS sequence"/>
</dbReference>
<proteinExistence type="predicted"/>
<sequence>MPNFDLLHLAEDGILSVRDDMNEFKKVGRIKFSLSKILKFFILKRNVIALHSKQKPIENIPGLNHTIALIFGFLELSNVNIVVGQVNCLELICFL</sequence>
<dbReference type="EMBL" id="AHNQ02000009">
    <property type="protein sequence ID" value="EKO26892.1"/>
    <property type="molecule type" value="Genomic_DNA"/>
</dbReference>
<evidence type="ECO:0000313" key="1">
    <source>
        <dbReference type="EMBL" id="EKO26892.1"/>
    </source>
</evidence>
<reference evidence="1 2" key="1">
    <citation type="submission" date="2012-09" db="EMBL/GenBank/DDBJ databases">
        <authorList>
            <person name="Harkins D.M."/>
            <person name="Durkin A.S."/>
            <person name="Brinkac L.M."/>
            <person name="Selengut J.D."/>
            <person name="Sanka R."/>
            <person name="DePew J."/>
            <person name="Purushe J."/>
            <person name="Chanthongthip A."/>
            <person name="Lattana O."/>
            <person name="Phetsouvanh R."/>
            <person name="Newton P.N."/>
            <person name="Vinetz J.M."/>
            <person name="Sutton G.G."/>
            <person name="Nelson W.C."/>
            <person name="Fouts D.E."/>
        </authorList>
    </citation>
    <scope>NUCLEOTIDE SEQUENCE [LARGE SCALE GENOMIC DNA]</scope>
    <source>
        <strain evidence="1 2">UI 12621</strain>
    </source>
</reference>
<comment type="caution">
    <text evidence="1">The sequence shown here is derived from an EMBL/GenBank/DDBJ whole genome shotgun (WGS) entry which is preliminary data.</text>
</comment>
<dbReference type="AlphaFoldDB" id="A0A0F6HEV6"/>
<name>A0A0F6HEV6_LEPIR</name>
<organism evidence="1 2">
    <name type="scientific">Leptospira interrogans str. UI 12621</name>
    <dbReference type="NCBI Taxonomy" id="1049937"/>
    <lineage>
        <taxon>Bacteria</taxon>
        <taxon>Pseudomonadati</taxon>
        <taxon>Spirochaetota</taxon>
        <taxon>Spirochaetia</taxon>
        <taxon>Leptospirales</taxon>
        <taxon>Leptospiraceae</taxon>
        <taxon>Leptospira</taxon>
    </lineage>
</organism>
<evidence type="ECO:0000313" key="2">
    <source>
        <dbReference type="Proteomes" id="UP000006324"/>
    </source>
</evidence>
<gene>
    <name evidence="1" type="ORF">LEP1GSC104_1099</name>
</gene>
<dbReference type="RefSeq" id="WP_001132427.1">
    <property type="nucleotide sequence ID" value="NZ_AHNQ02000009.1"/>
</dbReference>
<dbReference type="GeneID" id="61144012"/>